<dbReference type="Pfam" id="PF13527">
    <property type="entry name" value="Acetyltransf_9"/>
    <property type="match status" value="1"/>
</dbReference>
<dbReference type="AlphaFoldDB" id="A0A222NYQ1"/>
<dbReference type="EMBL" id="CP016397">
    <property type="protein sequence ID" value="ASQ44722.1"/>
    <property type="molecule type" value="Genomic_DNA"/>
</dbReference>
<organism evidence="4 5">
    <name type="scientific">Legionella clemsonensis</name>
    <dbReference type="NCBI Taxonomy" id="1867846"/>
    <lineage>
        <taxon>Bacteria</taxon>
        <taxon>Pseudomonadati</taxon>
        <taxon>Pseudomonadota</taxon>
        <taxon>Gammaproteobacteria</taxon>
        <taxon>Legionellales</taxon>
        <taxon>Legionellaceae</taxon>
        <taxon>Legionella</taxon>
    </lineage>
</organism>
<protein>
    <recommendedName>
        <fullName evidence="3">N-acetyltransferase domain-containing protein</fullName>
    </recommendedName>
</protein>
<name>A0A222NYQ1_9GAMM</name>
<dbReference type="Gene3D" id="3.40.630.30">
    <property type="match status" value="1"/>
</dbReference>
<dbReference type="RefSeq" id="WP_094089860.1">
    <property type="nucleotide sequence ID" value="NZ_CP016397.1"/>
</dbReference>
<dbReference type="PANTHER" id="PTHR43420">
    <property type="entry name" value="ACETYLTRANSFERASE"/>
    <property type="match status" value="1"/>
</dbReference>
<keyword evidence="1" id="KW-0808">Transferase</keyword>
<evidence type="ECO:0000256" key="1">
    <source>
        <dbReference type="ARBA" id="ARBA00022679"/>
    </source>
</evidence>
<evidence type="ECO:0000259" key="3">
    <source>
        <dbReference type="PROSITE" id="PS51186"/>
    </source>
</evidence>
<dbReference type="PANTHER" id="PTHR43420:SF31">
    <property type="entry name" value="ACETYLTRANSFERASE"/>
    <property type="match status" value="1"/>
</dbReference>
<proteinExistence type="predicted"/>
<dbReference type="CDD" id="cd04301">
    <property type="entry name" value="NAT_SF"/>
    <property type="match status" value="1"/>
</dbReference>
<evidence type="ECO:0000313" key="4">
    <source>
        <dbReference type="EMBL" id="ASQ44722.1"/>
    </source>
</evidence>
<accession>A0A222NYQ1</accession>
<evidence type="ECO:0000256" key="2">
    <source>
        <dbReference type="ARBA" id="ARBA00023315"/>
    </source>
</evidence>
<dbReference type="GO" id="GO:0016747">
    <property type="term" value="F:acyltransferase activity, transferring groups other than amino-acyl groups"/>
    <property type="evidence" value="ECO:0007669"/>
    <property type="project" value="InterPro"/>
</dbReference>
<dbReference type="SUPFAM" id="SSF55729">
    <property type="entry name" value="Acyl-CoA N-acyltransferases (Nat)"/>
    <property type="match status" value="1"/>
</dbReference>
<dbReference type="PROSITE" id="PS51186">
    <property type="entry name" value="GNAT"/>
    <property type="match status" value="1"/>
</dbReference>
<dbReference type="InterPro" id="IPR000182">
    <property type="entry name" value="GNAT_dom"/>
</dbReference>
<keyword evidence="5" id="KW-1185">Reference proteome</keyword>
<evidence type="ECO:0000313" key="5">
    <source>
        <dbReference type="Proteomes" id="UP000201728"/>
    </source>
</evidence>
<dbReference type="Proteomes" id="UP000201728">
    <property type="component" value="Chromosome"/>
</dbReference>
<dbReference type="OrthoDB" id="9804948at2"/>
<dbReference type="InterPro" id="IPR016181">
    <property type="entry name" value="Acyl_CoA_acyltransferase"/>
</dbReference>
<gene>
    <name evidence="4" type="ORF">clem_00780</name>
</gene>
<reference evidence="4 5" key="1">
    <citation type="submission" date="2016-07" db="EMBL/GenBank/DDBJ databases">
        <authorList>
            <person name="Hassler H."/>
        </authorList>
    </citation>
    <scope>NUCLEOTIDE SEQUENCE [LARGE SCALE GENOMIC DNA]</scope>
    <source>
        <strain evidence="4 5">CDC-D5610</strain>
    </source>
</reference>
<dbReference type="KEGG" id="lcd:clem_00780"/>
<feature type="domain" description="N-acetyltransferase" evidence="3">
    <location>
        <begin position="13"/>
        <end position="162"/>
    </location>
</feature>
<keyword evidence="2" id="KW-0012">Acyltransferase</keyword>
<dbReference type="InterPro" id="IPR050680">
    <property type="entry name" value="YpeA/RimI_acetyltransf"/>
</dbReference>
<sequence length="297" mass="34623">MKVTLNNKEYTFLIGYQKEDKYRAELNNLAKKTFGISFEDGYQSGYWNEKYIPYTLFDGEQAVANVSVNIMNFYVLGQQQQYVQIGTVMTDEAYKNKGLSRFLMEKVLSEWNQKCNFIYLYANPSALELYPKFGFVKVKEYSFFKRVESHIKSTNFYKLDMDMQSNRDMLYDYAKNTQGFGALFMKENADLVMFSCAQFLKDNVYYIRALDIIVVAKFNNNQLHLLDVFGKVPVGLDEIIYSLCDSNINEVLLGFTPKDCIPYEVKEDIGDDVLFIQKDKDKIFVENKVMFPVLSHA</sequence>